<keyword evidence="2" id="KW-0677">Repeat</keyword>
<accession>A0A2G8RRP2</accession>
<name>A0A2G8RRP2_9APHY</name>
<dbReference type="PANTHER" id="PTHR48051:SF46">
    <property type="entry name" value="LEUCINE RICH REPEAT-CONTAINING DOMAIN PROTEIN"/>
    <property type="match status" value="1"/>
</dbReference>
<dbReference type="AlphaFoldDB" id="A0A2G8RRP2"/>
<keyword evidence="4" id="KW-1185">Reference proteome</keyword>
<dbReference type="EMBL" id="AYKW01000067">
    <property type="protein sequence ID" value="PIL24177.1"/>
    <property type="molecule type" value="Genomic_DNA"/>
</dbReference>
<evidence type="ECO:0000256" key="2">
    <source>
        <dbReference type="ARBA" id="ARBA00022737"/>
    </source>
</evidence>
<organism evidence="3 4">
    <name type="scientific">Ganoderma sinense ZZ0214-1</name>
    <dbReference type="NCBI Taxonomy" id="1077348"/>
    <lineage>
        <taxon>Eukaryota</taxon>
        <taxon>Fungi</taxon>
        <taxon>Dikarya</taxon>
        <taxon>Basidiomycota</taxon>
        <taxon>Agaricomycotina</taxon>
        <taxon>Agaricomycetes</taxon>
        <taxon>Polyporales</taxon>
        <taxon>Polyporaceae</taxon>
        <taxon>Ganoderma</taxon>
    </lineage>
</organism>
<dbReference type="PANTHER" id="PTHR48051">
    <property type="match status" value="1"/>
</dbReference>
<keyword evidence="1" id="KW-0433">Leucine-rich repeat</keyword>
<dbReference type="Proteomes" id="UP000230002">
    <property type="component" value="Unassembled WGS sequence"/>
</dbReference>
<dbReference type="Gene3D" id="3.80.10.10">
    <property type="entry name" value="Ribonuclease Inhibitor"/>
    <property type="match status" value="1"/>
</dbReference>
<evidence type="ECO:0000313" key="3">
    <source>
        <dbReference type="EMBL" id="PIL24177.1"/>
    </source>
</evidence>
<evidence type="ECO:0000313" key="4">
    <source>
        <dbReference type="Proteomes" id="UP000230002"/>
    </source>
</evidence>
<reference evidence="3 4" key="1">
    <citation type="journal article" date="2015" name="Sci. Rep.">
        <title>Chromosome-level genome map provides insights into diverse defense mechanisms in the medicinal fungus Ganoderma sinense.</title>
        <authorList>
            <person name="Zhu Y."/>
            <person name="Xu J."/>
            <person name="Sun C."/>
            <person name="Zhou S."/>
            <person name="Xu H."/>
            <person name="Nelson D.R."/>
            <person name="Qian J."/>
            <person name="Song J."/>
            <person name="Luo H."/>
            <person name="Xiang L."/>
            <person name="Li Y."/>
            <person name="Xu Z."/>
            <person name="Ji A."/>
            <person name="Wang L."/>
            <person name="Lu S."/>
            <person name="Hayward A."/>
            <person name="Sun W."/>
            <person name="Li X."/>
            <person name="Schwartz D.C."/>
            <person name="Wang Y."/>
            <person name="Chen S."/>
        </authorList>
    </citation>
    <scope>NUCLEOTIDE SEQUENCE [LARGE SCALE GENOMIC DNA]</scope>
    <source>
        <strain evidence="3 4">ZZ0214-1</strain>
    </source>
</reference>
<dbReference type="SUPFAM" id="SSF52058">
    <property type="entry name" value="L domain-like"/>
    <property type="match status" value="1"/>
</dbReference>
<comment type="caution">
    <text evidence="3">The sequence shown here is derived from an EMBL/GenBank/DDBJ whole genome shotgun (WGS) entry which is preliminary data.</text>
</comment>
<dbReference type="InterPro" id="IPR032675">
    <property type="entry name" value="LRR_dom_sf"/>
</dbReference>
<evidence type="ECO:0000256" key="1">
    <source>
        <dbReference type="ARBA" id="ARBA00022614"/>
    </source>
</evidence>
<dbReference type="STRING" id="1077348.A0A2G8RRP2"/>
<sequence length="206" mass="22069">MSGSDGEPSLRKSTASRNAAISPLASLSLTSDHITDALAKSPDGGATLDLAYKGLTDVGESGADELSRVGEGEQTGTTSSVVRIALAHNRLTTLPMAFSLLSHLRYLVLKNNSFTVFPDVLTVMPSLEILDISRNKIKRFPSQPGSLVNLRSRGEGFTLLSKSERHLSKSERHGGALSPSRIVRVPENGIALHLLSPTDLWTLKNL</sequence>
<dbReference type="OrthoDB" id="1394818at2759"/>
<dbReference type="PROSITE" id="PS51450">
    <property type="entry name" value="LRR"/>
    <property type="match status" value="1"/>
</dbReference>
<protein>
    <submittedName>
        <fullName evidence="3">Uncharacterized protein</fullName>
    </submittedName>
</protein>
<dbReference type="InterPro" id="IPR050216">
    <property type="entry name" value="LRR_domain-containing"/>
</dbReference>
<dbReference type="Pfam" id="PF13855">
    <property type="entry name" value="LRR_8"/>
    <property type="match status" value="1"/>
</dbReference>
<gene>
    <name evidence="3" type="ORF">GSI_13930</name>
</gene>
<dbReference type="GO" id="GO:0005737">
    <property type="term" value="C:cytoplasm"/>
    <property type="evidence" value="ECO:0007669"/>
    <property type="project" value="TreeGrafter"/>
</dbReference>
<dbReference type="InterPro" id="IPR001611">
    <property type="entry name" value="Leu-rich_rpt"/>
</dbReference>
<proteinExistence type="predicted"/>